<dbReference type="eggNOG" id="ENOG5030D42">
    <property type="taxonomic scope" value="Bacteria"/>
</dbReference>
<dbReference type="EMBL" id="CP006764">
    <property type="protein sequence ID" value="AIT62277.1"/>
    <property type="molecule type" value="Genomic_DNA"/>
</dbReference>
<dbReference type="OrthoDB" id="4411781at2"/>
<evidence type="ECO:0000256" key="1">
    <source>
        <dbReference type="SAM" id="SignalP"/>
    </source>
</evidence>
<organism evidence="2 3">
    <name type="scientific">Corynebacterium doosanense CAU 212 = DSM 45436</name>
    <dbReference type="NCBI Taxonomy" id="558173"/>
    <lineage>
        <taxon>Bacteria</taxon>
        <taxon>Bacillati</taxon>
        <taxon>Actinomycetota</taxon>
        <taxon>Actinomycetes</taxon>
        <taxon>Mycobacteriales</taxon>
        <taxon>Corynebacteriaceae</taxon>
        <taxon>Corynebacterium</taxon>
    </lineage>
</organism>
<dbReference type="HOGENOM" id="CLU_1674965_0_0_11"/>
<dbReference type="Proteomes" id="UP000029914">
    <property type="component" value="Chromosome"/>
</dbReference>
<dbReference type="KEGG" id="cdo:CDOO_06885"/>
<keyword evidence="3" id="KW-1185">Reference proteome</keyword>
<feature type="signal peptide" evidence="1">
    <location>
        <begin position="1"/>
        <end position="24"/>
    </location>
</feature>
<protein>
    <recommendedName>
        <fullName evidence="4">Secreted protein</fullName>
    </recommendedName>
</protein>
<sequence>MFRSSLKKTFAAVFAGALVCSAAAAPAAAQPASFAFTNQQGDVGCELLTVEGVPFVLCRSERARAQMPDCVDPSHQIPAATRSGSGAVHTVCWNQGYTATPARLAPDGTGSGHGYTVVADPLGNLHVFDSSWRYVMFAGGTVGATPVGPSSLSS</sequence>
<reference evidence="2 3" key="1">
    <citation type="submission" date="2013-09" db="EMBL/GenBank/DDBJ databases">
        <title>Complete genome sequence of Corynebacterium doosanense CAU 212(T) (=DSM 45436(T)), isolated from activated sludge.</title>
        <authorList>
            <person name="Schaffert L."/>
            <person name="Albersmeier A."/>
            <person name="Kalinowski J."/>
            <person name="Ruckert C."/>
        </authorList>
    </citation>
    <scope>NUCLEOTIDE SEQUENCE [LARGE SCALE GENOMIC DNA]</scope>
    <source>
        <strain evidence="2 3">CAU 212</strain>
    </source>
</reference>
<dbReference type="STRING" id="558173.CDOO_06885"/>
<evidence type="ECO:0000313" key="3">
    <source>
        <dbReference type="Proteomes" id="UP000029914"/>
    </source>
</evidence>
<dbReference type="RefSeq" id="WP_018022465.1">
    <property type="nucleotide sequence ID" value="NZ_AQUX01000008.1"/>
</dbReference>
<feature type="chain" id="PRO_5038632533" description="Secreted protein" evidence="1">
    <location>
        <begin position="25"/>
        <end position="154"/>
    </location>
</feature>
<evidence type="ECO:0000313" key="2">
    <source>
        <dbReference type="EMBL" id="AIT62277.1"/>
    </source>
</evidence>
<proteinExistence type="predicted"/>
<gene>
    <name evidence="2" type="ORF">CDOO_06885</name>
</gene>
<name>A0A097IJE7_9CORY</name>
<keyword evidence="1" id="KW-0732">Signal</keyword>
<accession>A0A097IJE7</accession>
<evidence type="ECO:0008006" key="4">
    <source>
        <dbReference type="Google" id="ProtNLM"/>
    </source>
</evidence>
<dbReference type="AlphaFoldDB" id="A0A097IJE7"/>